<dbReference type="NCBIfam" id="TIGR01730">
    <property type="entry name" value="RND_mfp"/>
    <property type="match status" value="1"/>
</dbReference>
<evidence type="ECO:0000313" key="4">
    <source>
        <dbReference type="EMBL" id="UOX35183.1"/>
    </source>
</evidence>
<organism evidence="4 5">
    <name type="scientific">Flavobacterium sediminilitoris</name>
    <dbReference type="NCBI Taxonomy" id="2024526"/>
    <lineage>
        <taxon>Bacteria</taxon>
        <taxon>Pseudomonadati</taxon>
        <taxon>Bacteroidota</taxon>
        <taxon>Flavobacteriia</taxon>
        <taxon>Flavobacteriales</taxon>
        <taxon>Flavobacteriaceae</taxon>
        <taxon>Flavobacterium</taxon>
    </lineage>
</organism>
<gene>
    <name evidence="4" type="ORF">LXD69_06620</name>
</gene>
<feature type="domain" description="CusB-like beta-barrel" evidence="3">
    <location>
        <begin position="232"/>
        <end position="303"/>
    </location>
</feature>
<dbReference type="InterPro" id="IPR006143">
    <property type="entry name" value="RND_pump_MFP"/>
</dbReference>
<dbReference type="Gene3D" id="2.40.50.100">
    <property type="match status" value="1"/>
</dbReference>
<reference evidence="4" key="1">
    <citation type="submission" date="2021-12" db="EMBL/GenBank/DDBJ databases">
        <authorList>
            <person name="Cha I.-T."/>
            <person name="Lee K.-E."/>
            <person name="Park S.-J."/>
        </authorList>
    </citation>
    <scope>NUCLEOTIDE SEQUENCE</scope>
    <source>
        <strain evidence="4">YSM-43</strain>
    </source>
</reference>
<dbReference type="Proteomes" id="UP000830454">
    <property type="component" value="Chromosome"/>
</dbReference>
<dbReference type="PANTHER" id="PTHR30469">
    <property type="entry name" value="MULTIDRUG RESISTANCE PROTEIN MDTA"/>
    <property type="match status" value="1"/>
</dbReference>
<dbReference type="Pfam" id="PF25893">
    <property type="entry name" value="HH_CzcB"/>
    <property type="match status" value="1"/>
</dbReference>
<name>A0ABY4HRJ3_9FLAO</name>
<dbReference type="EMBL" id="CP090145">
    <property type="protein sequence ID" value="UOX35183.1"/>
    <property type="molecule type" value="Genomic_DNA"/>
</dbReference>
<evidence type="ECO:0000256" key="1">
    <source>
        <dbReference type="ARBA" id="ARBA00009477"/>
    </source>
</evidence>
<dbReference type="InterPro" id="IPR058648">
    <property type="entry name" value="HH_CzcB-like"/>
</dbReference>
<evidence type="ECO:0000259" key="2">
    <source>
        <dbReference type="Pfam" id="PF25893"/>
    </source>
</evidence>
<proteinExistence type="inferred from homology"/>
<evidence type="ECO:0000313" key="5">
    <source>
        <dbReference type="Proteomes" id="UP000830454"/>
    </source>
</evidence>
<dbReference type="PANTHER" id="PTHR30469:SF15">
    <property type="entry name" value="HLYD FAMILY OF SECRETION PROTEINS"/>
    <property type="match status" value="1"/>
</dbReference>
<dbReference type="Pfam" id="PF25954">
    <property type="entry name" value="Beta-barrel_RND_2"/>
    <property type="match status" value="1"/>
</dbReference>
<keyword evidence="5" id="KW-1185">Reference proteome</keyword>
<comment type="similarity">
    <text evidence="1">Belongs to the membrane fusion protein (MFP) (TC 8.A.1) family.</text>
</comment>
<dbReference type="Gene3D" id="1.10.287.470">
    <property type="entry name" value="Helix hairpin bin"/>
    <property type="match status" value="1"/>
</dbReference>
<feature type="domain" description="CzcB-like alpha-helical hairpin" evidence="2">
    <location>
        <begin position="137"/>
        <end position="192"/>
    </location>
</feature>
<protein>
    <submittedName>
        <fullName evidence="4">Efflux RND transporter periplasmic adaptor subunit</fullName>
    </submittedName>
</protein>
<sequence>MKKFYISIITLIVLSSCGGDKKNSTESVIEKGDLKQLRTKRTEIVTQADALNKELELIDDAISKLDVNHKLALITTITAKDTIFNHYLELQANVQTKENIVLNAEYGGTLLQVYVTEGQKVTKGQTLAKIDDGGLSQQLSQLEIQANLAKTTFERQQNLWNQKIGSEIQYLQAKSSYEAQSKAVAQMRNQLSKTTIRAPFSGTIDDVISEKGSVVGPGTPIVRIVSLNNMYLEAEVPEKYVSSIKKGSDVIVDFPILGESLDTKISQAGNYINPGNRSFMIQINVPNKNGKIKPNLSGKIKIKDYTNPNSISVPLSIISENAEGEQYLYIAENATKEGDAVAKKIIIKTGKTQGNLIEVLEGVKDGDLIIKEGARSVKDGQKVTIIK</sequence>
<dbReference type="InterPro" id="IPR058792">
    <property type="entry name" value="Beta-barrel_RND_2"/>
</dbReference>
<dbReference type="Gene3D" id="2.40.30.170">
    <property type="match status" value="1"/>
</dbReference>
<dbReference type="Gene3D" id="2.40.420.20">
    <property type="match status" value="1"/>
</dbReference>
<dbReference type="SUPFAM" id="SSF111369">
    <property type="entry name" value="HlyD-like secretion proteins"/>
    <property type="match status" value="1"/>
</dbReference>
<dbReference type="RefSeq" id="WP_246918375.1">
    <property type="nucleotide sequence ID" value="NZ_CP090145.1"/>
</dbReference>
<dbReference type="PROSITE" id="PS51257">
    <property type="entry name" value="PROKAR_LIPOPROTEIN"/>
    <property type="match status" value="1"/>
</dbReference>
<accession>A0ABY4HRJ3</accession>
<evidence type="ECO:0000259" key="3">
    <source>
        <dbReference type="Pfam" id="PF25954"/>
    </source>
</evidence>
<reference evidence="4" key="2">
    <citation type="submission" date="2022-04" db="EMBL/GenBank/DDBJ databases">
        <title>Complete Genome Sequence of Flavobacterium sediminilitoris YSM-43, Isolated from a Tidal Sediment.</title>
        <authorList>
            <person name="Lee P.A."/>
        </authorList>
    </citation>
    <scope>NUCLEOTIDE SEQUENCE</scope>
    <source>
        <strain evidence="4">YSM-43</strain>
    </source>
</reference>